<dbReference type="SUPFAM" id="SSF52540">
    <property type="entry name" value="P-loop containing nucleoside triphosphate hydrolases"/>
    <property type="match status" value="1"/>
</dbReference>
<dbReference type="RefSeq" id="WP_311706742.1">
    <property type="nucleotide sequence ID" value="NZ_JAVREL010000015.1"/>
</dbReference>
<dbReference type="InterPro" id="IPR011704">
    <property type="entry name" value="ATPase_dyneun-rel_AAA"/>
</dbReference>
<dbReference type="InterPro" id="IPR050764">
    <property type="entry name" value="CbbQ/NirQ/NorQ/GpvN"/>
</dbReference>
<evidence type="ECO:0000259" key="1">
    <source>
        <dbReference type="Pfam" id="PF07728"/>
    </source>
</evidence>
<protein>
    <submittedName>
        <fullName evidence="2">AAA family ATPase</fullName>
    </submittedName>
</protein>
<dbReference type="Pfam" id="PF07728">
    <property type="entry name" value="AAA_5"/>
    <property type="match status" value="1"/>
</dbReference>
<dbReference type="PANTHER" id="PTHR42759:SF1">
    <property type="entry name" value="MAGNESIUM-CHELATASE SUBUNIT CHLD"/>
    <property type="match status" value="1"/>
</dbReference>
<evidence type="ECO:0000313" key="3">
    <source>
        <dbReference type="Proteomes" id="UP001183246"/>
    </source>
</evidence>
<evidence type="ECO:0000313" key="2">
    <source>
        <dbReference type="EMBL" id="MDT0345606.1"/>
    </source>
</evidence>
<organism evidence="2 3">
    <name type="scientific">Streptomyces litchfieldiae</name>
    <dbReference type="NCBI Taxonomy" id="3075543"/>
    <lineage>
        <taxon>Bacteria</taxon>
        <taxon>Bacillati</taxon>
        <taxon>Actinomycetota</taxon>
        <taxon>Actinomycetes</taxon>
        <taxon>Kitasatosporales</taxon>
        <taxon>Streptomycetaceae</taxon>
        <taxon>Streptomyces</taxon>
    </lineage>
</organism>
<name>A0ABU2MVD8_9ACTN</name>
<accession>A0ABU2MVD8</accession>
<comment type="caution">
    <text evidence="2">The sequence shown here is derived from an EMBL/GenBank/DDBJ whole genome shotgun (WGS) entry which is preliminary data.</text>
</comment>
<dbReference type="InterPro" id="IPR027417">
    <property type="entry name" value="P-loop_NTPase"/>
</dbReference>
<sequence>MTTATTPAARQLTPPEDEFATELAFLAAHDRGPRPPGWRLTPRAVVTFVMGSPGTALTLPDDATVPEGIPRRLEITRKFVGDRALVERCVVTLAGERGLLLVGEPGTAKSLLSELLATAVCGTGALTVQGTAGTTEDQLKYGWNYALLLAQGPSRHALVPSPVLTAMTTGAVARVEEITRCLPEVQDALVSLLSERRVAIPELAGTEDAQVHAAPGFALIATANLRDRGVSEMSAALKRRFNFETVGPIADPEAETALVRRQSRAAVERSGAAYAVDDSVLEALVTAFRDLREGRSAEGWEVERPSTVMSTAEAVAVAGALGLAAAYFPSDRDVLGLLPGHLLGVVRKDEPADAACLQGYWDGAVRRRAEQGSATWRTLWDLRHVLEG</sequence>
<dbReference type="Gene3D" id="3.40.50.300">
    <property type="entry name" value="P-loop containing nucleotide triphosphate hydrolases"/>
    <property type="match status" value="1"/>
</dbReference>
<keyword evidence="3" id="KW-1185">Reference proteome</keyword>
<dbReference type="Proteomes" id="UP001183246">
    <property type="component" value="Unassembled WGS sequence"/>
</dbReference>
<dbReference type="PANTHER" id="PTHR42759">
    <property type="entry name" value="MOXR FAMILY PROTEIN"/>
    <property type="match status" value="1"/>
</dbReference>
<feature type="domain" description="ATPase dynein-related AAA" evidence="1">
    <location>
        <begin position="98"/>
        <end position="241"/>
    </location>
</feature>
<gene>
    <name evidence="2" type="ORF">RM590_23860</name>
</gene>
<dbReference type="EMBL" id="JAVREL010000015">
    <property type="protein sequence ID" value="MDT0345606.1"/>
    <property type="molecule type" value="Genomic_DNA"/>
</dbReference>
<proteinExistence type="predicted"/>
<reference evidence="3" key="1">
    <citation type="submission" date="2023-07" db="EMBL/GenBank/DDBJ databases">
        <title>30 novel species of actinomycetes from the DSMZ collection.</title>
        <authorList>
            <person name="Nouioui I."/>
        </authorList>
    </citation>
    <scope>NUCLEOTIDE SEQUENCE [LARGE SCALE GENOMIC DNA]</scope>
    <source>
        <strain evidence="3">DSM 44938</strain>
    </source>
</reference>